<comment type="function">
    <text evidence="4">Catalyzes ATP-dependent phosphorylation of adenosylcobinamide and addition of GMP to adenosylcobinamide phosphate.</text>
</comment>
<keyword evidence="21" id="KW-1185">Reference proteome</keyword>
<dbReference type="PANTHER" id="PTHR34848:SF1">
    <property type="entry name" value="BIFUNCTIONAL ADENOSYLCOBALAMIN BIOSYNTHESIS PROTEIN COBU"/>
    <property type="match status" value="1"/>
</dbReference>
<evidence type="ECO:0000256" key="5">
    <source>
        <dbReference type="ARBA" id="ARBA00004692"/>
    </source>
</evidence>
<feature type="active site" description="GMP-histidine intermediate" evidence="18">
    <location>
        <position position="48"/>
    </location>
</feature>
<evidence type="ECO:0000256" key="17">
    <source>
        <dbReference type="ARBA" id="ARBA00030571"/>
    </source>
</evidence>
<dbReference type="Pfam" id="PF02283">
    <property type="entry name" value="CobU"/>
    <property type="match status" value="1"/>
</dbReference>
<dbReference type="PANTHER" id="PTHR34848">
    <property type="match status" value="1"/>
</dbReference>
<comment type="catalytic activity">
    <reaction evidence="1">
        <text>adenosylcob(III)inamide + ATP = adenosylcob(III)inamide phosphate + ADP + H(+)</text>
        <dbReference type="Rhea" id="RHEA:15769"/>
        <dbReference type="ChEBI" id="CHEBI:2480"/>
        <dbReference type="ChEBI" id="CHEBI:15378"/>
        <dbReference type="ChEBI" id="CHEBI:30616"/>
        <dbReference type="ChEBI" id="CHEBI:58502"/>
        <dbReference type="ChEBI" id="CHEBI:456216"/>
        <dbReference type="EC" id="2.7.1.156"/>
    </reaction>
</comment>
<dbReference type="PIRSF" id="PIRSF006135">
    <property type="entry name" value="CobU"/>
    <property type="match status" value="1"/>
</dbReference>
<evidence type="ECO:0000256" key="1">
    <source>
        <dbReference type="ARBA" id="ARBA00000312"/>
    </source>
</evidence>
<evidence type="ECO:0000256" key="12">
    <source>
        <dbReference type="ARBA" id="ARBA00022741"/>
    </source>
</evidence>
<comment type="pathway">
    <text evidence="5">Cofactor biosynthesis; adenosylcobalamin biosynthesis; adenosylcobalamin from cob(II)yrinate a,c-diamide: step 6/7.</text>
</comment>
<feature type="binding site" evidence="19">
    <location>
        <position position="63"/>
    </location>
    <ligand>
        <name>GTP</name>
        <dbReference type="ChEBI" id="CHEBI:37565"/>
    </ligand>
</feature>
<dbReference type="RefSeq" id="WP_120750525.1">
    <property type="nucleotide sequence ID" value="NZ_RBAH01000026.1"/>
</dbReference>
<evidence type="ECO:0000313" key="21">
    <source>
        <dbReference type="Proteomes" id="UP000282311"/>
    </source>
</evidence>
<dbReference type="CDD" id="cd00544">
    <property type="entry name" value="CobU"/>
    <property type="match status" value="1"/>
</dbReference>
<evidence type="ECO:0000256" key="6">
    <source>
        <dbReference type="ARBA" id="ARBA00005159"/>
    </source>
</evidence>
<dbReference type="OrthoDB" id="9799422at2"/>
<dbReference type="Proteomes" id="UP000282311">
    <property type="component" value="Unassembled WGS sequence"/>
</dbReference>
<keyword evidence="10" id="KW-0169">Cobalamin biosynthesis</keyword>
<keyword evidence="14" id="KW-0067">ATP-binding</keyword>
<dbReference type="GO" id="GO:0005524">
    <property type="term" value="F:ATP binding"/>
    <property type="evidence" value="ECO:0007669"/>
    <property type="project" value="UniProtKB-KW"/>
</dbReference>
<comment type="pathway">
    <text evidence="6">Cofactor biosynthesis; adenosylcobalamin biosynthesis; adenosylcobalamin from cob(II)yrinate a,c-diamide: step 5/7.</text>
</comment>
<evidence type="ECO:0000256" key="19">
    <source>
        <dbReference type="PIRSR" id="PIRSR006135-2"/>
    </source>
</evidence>
<evidence type="ECO:0000313" key="20">
    <source>
        <dbReference type="EMBL" id="RKN72949.1"/>
    </source>
</evidence>
<dbReference type="InterPro" id="IPR003203">
    <property type="entry name" value="CobU/CobP"/>
</dbReference>
<keyword evidence="20" id="KW-0548">Nucleotidyltransferase</keyword>
<dbReference type="GO" id="GO:0043752">
    <property type="term" value="F:adenosylcobinamide kinase activity"/>
    <property type="evidence" value="ECO:0007669"/>
    <property type="project" value="UniProtKB-EC"/>
</dbReference>
<evidence type="ECO:0000256" key="15">
    <source>
        <dbReference type="ARBA" id="ARBA00023134"/>
    </source>
</evidence>
<evidence type="ECO:0000256" key="7">
    <source>
        <dbReference type="ARBA" id="ARBA00007490"/>
    </source>
</evidence>
<dbReference type="GO" id="GO:0008820">
    <property type="term" value="F:cobinamide phosphate guanylyltransferase activity"/>
    <property type="evidence" value="ECO:0007669"/>
    <property type="project" value="UniProtKB-EC"/>
</dbReference>
<dbReference type="AlphaFoldDB" id="A0A3B0BLJ3"/>
<dbReference type="NCBIfam" id="NF004469">
    <property type="entry name" value="PRK05800.1"/>
    <property type="match status" value="1"/>
</dbReference>
<protein>
    <recommendedName>
        <fullName evidence="16">Adenosylcobinamide kinase</fullName>
        <ecNumber evidence="8">2.7.1.156</ecNumber>
        <ecNumber evidence="9">2.7.7.62</ecNumber>
    </recommendedName>
    <alternativeName>
        <fullName evidence="17">Adenosylcobinamide-phosphate guanylyltransferase</fullName>
    </alternativeName>
</protein>
<dbReference type="EMBL" id="RBAH01000026">
    <property type="protein sequence ID" value="RKN72949.1"/>
    <property type="molecule type" value="Genomic_DNA"/>
</dbReference>
<dbReference type="Gene3D" id="3.40.50.300">
    <property type="entry name" value="P-loop containing nucleotide triphosphate hydrolases"/>
    <property type="match status" value="1"/>
</dbReference>
<evidence type="ECO:0000256" key="8">
    <source>
        <dbReference type="ARBA" id="ARBA00012016"/>
    </source>
</evidence>
<comment type="catalytic activity">
    <reaction evidence="3">
        <text>adenosylcob(III)inamide + GTP = adenosylcob(III)inamide phosphate + GDP + H(+)</text>
        <dbReference type="Rhea" id="RHEA:15765"/>
        <dbReference type="ChEBI" id="CHEBI:2480"/>
        <dbReference type="ChEBI" id="CHEBI:15378"/>
        <dbReference type="ChEBI" id="CHEBI:37565"/>
        <dbReference type="ChEBI" id="CHEBI:58189"/>
        <dbReference type="ChEBI" id="CHEBI:58502"/>
        <dbReference type="EC" id="2.7.1.156"/>
    </reaction>
</comment>
<accession>A0A3B0BLJ3</accession>
<dbReference type="UniPathway" id="UPA00148">
    <property type="reaction ID" value="UER00236"/>
</dbReference>
<evidence type="ECO:0000256" key="11">
    <source>
        <dbReference type="ARBA" id="ARBA00022679"/>
    </source>
</evidence>
<evidence type="ECO:0000256" key="13">
    <source>
        <dbReference type="ARBA" id="ARBA00022777"/>
    </source>
</evidence>
<comment type="catalytic activity">
    <reaction evidence="2">
        <text>adenosylcob(III)inamide phosphate + GTP + H(+) = adenosylcob(III)inamide-GDP + diphosphate</text>
        <dbReference type="Rhea" id="RHEA:22712"/>
        <dbReference type="ChEBI" id="CHEBI:15378"/>
        <dbReference type="ChEBI" id="CHEBI:33019"/>
        <dbReference type="ChEBI" id="CHEBI:37565"/>
        <dbReference type="ChEBI" id="CHEBI:58502"/>
        <dbReference type="ChEBI" id="CHEBI:60487"/>
        <dbReference type="EC" id="2.7.7.62"/>
    </reaction>
</comment>
<dbReference type="EC" id="2.7.1.156" evidence="8"/>
<keyword evidence="12 19" id="KW-0547">Nucleotide-binding</keyword>
<evidence type="ECO:0000256" key="10">
    <source>
        <dbReference type="ARBA" id="ARBA00022573"/>
    </source>
</evidence>
<keyword evidence="15 19" id="KW-0342">GTP-binding</keyword>
<evidence type="ECO:0000256" key="16">
    <source>
        <dbReference type="ARBA" id="ARBA00029570"/>
    </source>
</evidence>
<dbReference type="GO" id="GO:0009236">
    <property type="term" value="P:cobalamin biosynthetic process"/>
    <property type="evidence" value="ECO:0007669"/>
    <property type="project" value="UniProtKB-UniPathway"/>
</dbReference>
<name>A0A3B0BLJ3_9BACL</name>
<comment type="caution">
    <text evidence="20">The sequence shown here is derived from an EMBL/GenBank/DDBJ whole genome shotgun (WGS) entry which is preliminary data.</text>
</comment>
<dbReference type="EC" id="2.7.7.62" evidence="9"/>
<evidence type="ECO:0000256" key="4">
    <source>
        <dbReference type="ARBA" id="ARBA00003889"/>
    </source>
</evidence>
<feature type="binding site" evidence="19">
    <location>
        <position position="86"/>
    </location>
    <ligand>
        <name>GTP</name>
        <dbReference type="ChEBI" id="CHEBI:37565"/>
    </ligand>
</feature>
<evidence type="ECO:0000256" key="9">
    <source>
        <dbReference type="ARBA" id="ARBA00012523"/>
    </source>
</evidence>
<gene>
    <name evidence="20" type="ORF">D7M11_27750</name>
</gene>
<evidence type="ECO:0000256" key="2">
    <source>
        <dbReference type="ARBA" id="ARBA00000711"/>
    </source>
</evidence>
<feature type="binding site" evidence="19">
    <location>
        <begin position="32"/>
        <end position="34"/>
    </location>
    <ligand>
        <name>GTP</name>
        <dbReference type="ChEBI" id="CHEBI:37565"/>
    </ligand>
</feature>
<feature type="binding site" evidence="19">
    <location>
        <begin position="49"/>
        <end position="52"/>
    </location>
    <ligand>
        <name>GTP</name>
        <dbReference type="ChEBI" id="CHEBI:37565"/>
    </ligand>
</feature>
<evidence type="ECO:0000256" key="18">
    <source>
        <dbReference type="PIRSR" id="PIRSR006135-1"/>
    </source>
</evidence>
<evidence type="ECO:0000256" key="14">
    <source>
        <dbReference type="ARBA" id="ARBA00022840"/>
    </source>
</evidence>
<comment type="similarity">
    <text evidence="7">Belongs to the CobU/CobP family.</text>
</comment>
<keyword evidence="13 20" id="KW-0418">Kinase</keyword>
<dbReference type="InterPro" id="IPR027417">
    <property type="entry name" value="P-loop_NTPase"/>
</dbReference>
<keyword evidence="11 20" id="KW-0808">Transferase</keyword>
<evidence type="ECO:0000256" key="3">
    <source>
        <dbReference type="ARBA" id="ARBA00001522"/>
    </source>
</evidence>
<feature type="binding site" evidence="19">
    <location>
        <begin position="7"/>
        <end position="14"/>
    </location>
    <ligand>
        <name>GTP</name>
        <dbReference type="ChEBI" id="CHEBI:37565"/>
    </ligand>
</feature>
<organism evidence="20 21">
    <name type="scientific">Paenibacillus ginsengarvi</name>
    <dbReference type="NCBI Taxonomy" id="400777"/>
    <lineage>
        <taxon>Bacteria</taxon>
        <taxon>Bacillati</taxon>
        <taxon>Bacillota</taxon>
        <taxon>Bacilli</taxon>
        <taxon>Bacillales</taxon>
        <taxon>Paenibacillaceae</taxon>
        <taxon>Paenibacillus</taxon>
    </lineage>
</organism>
<proteinExistence type="inferred from homology"/>
<sequence>MRILLTGGARSGKSSFAERYAIHLGRRGVYIASAQPFDDEMAARLALHKQRRDESGFPWTTVEEPLHIADWLNGHKPEPGEAVLIDCLTLWLSNWVLRYEQEPDMEERVSAQIEKLAEAVRSYEGDVLLVTNEVGSGIVPEYKLGRVYRDLAGRMNQRIAQTCGEVFLVTSGIPVELKRLAFRFE</sequence>
<dbReference type="SUPFAM" id="SSF52540">
    <property type="entry name" value="P-loop containing nucleoside triphosphate hydrolases"/>
    <property type="match status" value="1"/>
</dbReference>
<reference evidence="20 21" key="1">
    <citation type="journal article" date="2007" name="Int. J. Syst. Evol. Microbiol.">
        <title>Paenibacillus ginsengarvi sp. nov., isolated from soil from ginseng cultivation.</title>
        <authorList>
            <person name="Yoon M.H."/>
            <person name="Ten L.N."/>
            <person name="Im W.T."/>
        </authorList>
    </citation>
    <scope>NUCLEOTIDE SEQUENCE [LARGE SCALE GENOMIC DNA]</scope>
    <source>
        <strain evidence="20 21">KCTC 13059</strain>
    </source>
</reference>
<dbReference type="GO" id="GO:0005525">
    <property type="term" value="F:GTP binding"/>
    <property type="evidence" value="ECO:0007669"/>
    <property type="project" value="UniProtKB-KW"/>
</dbReference>